<proteinExistence type="predicted"/>
<evidence type="ECO:0000313" key="3">
    <source>
        <dbReference type="Proteomes" id="UP000053263"/>
    </source>
</evidence>
<dbReference type="HOGENOM" id="CLU_148322_4_4_1"/>
<dbReference type="EMBL" id="KN832569">
    <property type="protein sequence ID" value="KII84847.1"/>
    <property type="molecule type" value="Genomic_DNA"/>
</dbReference>
<dbReference type="CDD" id="cd01763">
    <property type="entry name" value="Ubl_SUMO_like"/>
    <property type="match status" value="1"/>
</dbReference>
<protein>
    <submittedName>
        <fullName evidence="2">Unplaced genomic scaffold PLICRscaffold_16, whole genome shotgun sequence</fullName>
    </submittedName>
</protein>
<accession>A0A0C9SRN3</accession>
<dbReference type="AlphaFoldDB" id="A0A0C9SRN3"/>
<name>A0A0C9SRN3_PLICR</name>
<reference evidence="2 3" key="1">
    <citation type="submission" date="2014-06" db="EMBL/GenBank/DDBJ databases">
        <title>Evolutionary Origins and Diversification of the Mycorrhizal Mutualists.</title>
        <authorList>
            <consortium name="DOE Joint Genome Institute"/>
            <consortium name="Mycorrhizal Genomics Consortium"/>
            <person name="Kohler A."/>
            <person name="Kuo A."/>
            <person name="Nagy L.G."/>
            <person name="Floudas D."/>
            <person name="Copeland A."/>
            <person name="Barry K.W."/>
            <person name="Cichocki N."/>
            <person name="Veneault-Fourrey C."/>
            <person name="LaButti K."/>
            <person name="Lindquist E.A."/>
            <person name="Lipzen A."/>
            <person name="Lundell T."/>
            <person name="Morin E."/>
            <person name="Murat C."/>
            <person name="Riley R."/>
            <person name="Ohm R."/>
            <person name="Sun H."/>
            <person name="Tunlid A."/>
            <person name="Henrissat B."/>
            <person name="Grigoriev I.V."/>
            <person name="Hibbett D.S."/>
            <person name="Martin F."/>
        </authorList>
    </citation>
    <scope>NUCLEOTIDE SEQUENCE [LARGE SCALE GENOMIC DNA]</scope>
    <source>
        <strain evidence="2 3">FD-325 SS-3</strain>
    </source>
</reference>
<dbReference type="Proteomes" id="UP000053263">
    <property type="component" value="Unassembled WGS sequence"/>
</dbReference>
<dbReference type="PROSITE" id="PS50053">
    <property type="entry name" value="UBIQUITIN_2"/>
    <property type="match status" value="1"/>
</dbReference>
<dbReference type="SUPFAM" id="SSF54236">
    <property type="entry name" value="Ubiquitin-like"/>
    <property type="match status" value="1"/>
</dbReference>
<organism evidence="2 3">
    <name type="scientific">Plicaturopsis crispa FD-325 SS-3</name>
    <dbReference type="NCBI Taxonomy" id="944288"/>
    <lineage>
        <taxon>Eukaryota</taxon>
        <taxon>Fungi</taxon>
        <taxon>Dikarya</taxon>
        <taxon>Basidiomycota</taxon>
        <taxon>Agaricomycotina</taxon>
        <taxon>Agaricomycetes</taxon>
        <taxon>Agaricomycetidae</taxon>
        <taxon>Amylocorticiales</taxon>
        <taxon>Amylocorticiaceae</taxon>
        <taxon>Plicatura</taxon>
        <taxon>Plicaturopsis crispa</taxon>
    </lineage>
</organism>
<gene>
    <name evidence="2" type="ORF">PLICRDRAFT_146393</name>
</gene>
<evidence type="ECO:0000259" key="1">
    <source>
        <dbReference type="PROSITE" id="PS50053"/>
    </source>
</evidence>
<dbReference type="Gene3D" id="3.10.20.90">
    <property type="entry name" value="Phosphatidylinositol 3-kinase Catalytic Subunit, Chain A, domain 1"/>
    <property type="match status" value="1"/>
</dbReference>
<dbReference type="PANTHER" id="PTHR10562">
    <property type="entry name" value="SMALL UBIQUITIN-RELATED MODIFIER"/>
    <property type="match status" value="1"/>
</dbReference>
<evidence type="ECO:0000313" key="2">
    <source>
        <dbReference type="EMBL" id="KII84847.1"/>
    </source>
</evidence>
<feature type="domain" description="Ubiquitin-like" evidence="1">
    <location>
        <begin position="12"/>
        <end position="86"/>
    </location>
</feature>
<dbReference type="InterPro" id="IPR000626">
    <property type="entry name" value="Ubiquitin-like_dom"/>
</dbReference>
<dbReference type="InterPro" id="IPR022617">
    <property type="entry name" value="Rad60/SUMO-like_dom"/>
</dbReference>
<dbReference type="InterPro" id="IPR029071">
    <property type="entry name" value="Ubiquitin-like_domsf"/>
</dbReference>
<sequence>MSAEAEDVKPKVNLVVNYEGSQITVKVKVNTPLRKVFEAAEKKFGKEPGTFKFEFDGVRLQPQDTPAGSGLEDGDTIDAHLEQLGGCGRA</sequence>
<dbReference type="OrthoDB" id="442921at2759"/>
<keyword evidence="3" id="KW-1185">Reference proteome</keyword>
<dbReference type="Pfam" id="PF11976">
    <property type="entry name" value="Rad60-SLD"/>
    <property type="match status" value="1"/>
</dbReference>